<dbReference type="OrthoDB" id="2687259at2759"/>
<feature type="compositionally biased region" description="Basic residues" evidence="1">
    <location>
        <begin position="801"/>
        <end position="813"/>
    </location>
</feature>
<dbReference type="STRING" id="181874.A0A409YL19"/>
<dbReference type="InterPro" id="IPR041078">
    <property type="entry name" value="Plavaka"/>
</dbReference>
<accession>A0A409YL19</accession>
<feature type="compositionally biased region" description="Acidic residues" evidence="1">
    <location>
        <begin position="1254"/>
        <end position="1295"/>
    </location>
</feature>
<dbReference type="EMBL" id="NHTK01001024">
    <property type="protein sequence ID" value="PPR03767.1"/>
    <property type="molecule type" value="Genomic_DNA"/>
</dbReference>
<gene>
    <name evidence="2" type="ORF">CVT24_007510</name>
</gene>
<dbReference type="InParanoid" id="A0A409YL19"/>
<feature type="region of interest" description="Disordered" evidence="1">
    <location>
        <begin position="72"/>
        <end position="138"/>
    </location>
</feature>
<feature type="region of interest" description="Disordered" evidence="1">
    <location>
        <begin position="26"/>
        <end position="45"/>
    </location>
</feature>
<evidence type="ECO:0000313" key="2">
    <source>
        <dbReference type="EMBL" id="PPR03767.1"/>
    </source>
</evidence>
<feature type="region of interest" description="Disordered" evidence="1">
    <location>
        <begin position="1251"/>
        <end position="1301"/>
    </location>
</feature>
<feature type="compositionally biased region" description="Basic and acidic residues" evidence="1">
    <location>
        <begin position="782"/>
        <end position="800"/>
    </location>
</feature>
<evidence type="ECO:0000256" key="1">
    <source>
        <dbReference type="SAM" id="MobiDB-lite"/>
    </source>
</evidence>
<feature type="compositionally biased region" description="Pro residues" evidence="1">
    <location>
        <begin position="116"/>
        <end position="138"/>
    </location>
</feature>
<keyword evidence="3" id="KW-1185">Reference proteome</keyword>
<feature type="compositionally biased region" description="Basic residues" evidence="1">
    <location>
        <begin position="29"/>
        <end position="38"/>
    </location>
</feature>
<proteinExistence type="predicted"/>
<feature type="region of interest" description="Disordered" evidence="1">
    <location>
        <begin position="782"/>
        <end position="836"/>
    </location>
</feature>
<dbReference type="Pfam" id="PF18759">
    <property type="entry name" value="Plavaka"/>
    <property type="match status" value="1"/>
</dbReference>
<name>A0A409YL19_9AGAR</name>
<protein>
    <submittedName>
        <fullName evidence="2">Uncharacterized protein</fullName>
    </submittedName>
</protein>
<organism evidence="2 3">
    <name type="scientific">Panaeolus cyanescens</name>
    <dbReference type="NCBI Taxonomy" id="181874"/>
    <lineage>
        <taxon>Eukaryota</taxon>
        <taxon>Fungi</taxon>
        <taxon>Dikarya</taxon>
        <taxon>Basidiomycota</taxon>
        <taxon>Agaricomycotina</taxon>
        <taxon>Agaricomycetes</taxon>
        <taxon>Agaricomycetidae</taxon>
        <taxon>Agaricales</taxon>
        <taxon>Agaricineae</taxon>
        <taxon>Galeropsidaceae</taxon>
        <taxon>Panaeolus</taxon>
    </lineage>
</organism>
<evidence type="ECO:0000313" key="3">
    <source>
        <dbReference type="Proteomes" id="UP000284842"/>
    </source>
</evidence>
<comment type="caution">
    <text evidence="2">The sequence shown here is derived from an EMBL/GenBank/DDBJ whole genome shotgun (WGS) entry which is preliminary data.</text>
</comment>
<dbReference type="Proteomes" id="UP000284842">
    <property type="component" value="Unassembled WGS sequence"/>
</dbReference>
<reference evidence="2 3" key="1">
    <citation type="journal article" date="2018" name="Evol. Lett.">
        <title>Horizontal gene cluster transfer increased hallucinogenic mushroom diversity.</title>
        <authorList>
            <person name="Reynolds H.T."/>
            <person name="Vijayakumar V."/>
            <person name="Gluck-Thaler E."/>
            <person name="Korotkin H.B."/>
            <person name="Matheny P.B."/>
            <person name="Slot J.C."/>
        </authorList>
    </citation>
    <scope>NUCLEOTIDE SEQUENCE [LARGE SCALE GENOMIC DNA]</scope>
    <source>
        <strain evidence="2 3">2629</strain>
    </source>
</reference>
<sequence length="1301" mass="146947">MPNHLKACQKNQNFLVKNLSKLSAATSKVTKKKGKKKAQGQDRDLHQVRPNTTAIVDPMPPIIGEIEDIEMLDPNGTPRDSSQAEELGMLQPDGGSSDQAFIPPHYLPCTRTQLPHMPPPPPPPVYEPSIPEPPASEPLPPPVIASEPLPPPVIGTYATELNEFNMFRVYPTLPTHEVDENKDINNLCDAPGLAHTTIVSEQSRQQASGLLRPGPQMETSTSTNTNIFAPFLNATIYRLFKWFYSGSNMKSSGEVQRLVDDVINQPDFQPSHLHNFSTQREFARIDAYGEEGSPFSSQAGWKTSSVTIHLPLEQTSHESESTSPTLEVKNVQHRSLIEVIKSAFSMDSAKNFHFTPFKQYFKPTPDAVPERVISELYNSDAFYDEHVRLMQTQAEVRRSSSEPWYEPVIAAMMFWSDSTHLANFGNASLWPVYLFFGNLSKYTRAKPSSCSAHHVAYVPSLPPDLQDIYRDIYNGISATDNTITFLKRELMHAIWLLMLDEEFVHAYVHGIVMQCADGIWRRIFPRIFTYSADYPEKILLATIKYLAKCPCPRCTTPKKFIPALGTHVDSQRRAHVRVDNPARQFDIEAARRAMFENGKGAKSTAVEGILDGDSSVPIRNAFSTRLFQHGFNFFSMLVPDQMHEFELGVWKSTFTHLMRIFHVTGNDAIQIINQRYRRIPTFGVSTIQRFSENVSAMTKLAARDFEDLLQCAIPVFEGLLSTTSHDKILLDLLFTLAVWHSLAKLRLHTPSTLSGLKATTKFLGQYLRLFVQRVCPSYNTKELPKEQAARGRKKANDAKRGKTTKKKPSRKGKERATEEDSEAQGSAGQGGKPSDQLGKTLNLFTYKLHALGDYVNSIYAFGPSDNYSTQTGELEHRKVKRAYARTNKGATFARQIANHQRREEVIRAVDQRIASLSSPTPTSTLPVAPQEIASQGMNVCPPQSHQGPADVMPPVLPQHHYQMPASKKKKVNIFQWAYEHQSSGDPAFNNFIVNLKSHVLSRILGTDCKDTYTQEELSQVRICNDSLYEHSVLRVNYTTYDLRRSQDSFNPRTHADILLLSDTSENDHPFSYARIFRLFHVDITYHCQDGRSFMVPKTFDIAWVRWLQIDEEHNSGWEARRLHRVHFVPHNTLQSAAFGFVNPDDIIRGVHLIPAFAHGTTTEYLSTESIARNKDAQRFIGAQNEDYRYYYVNMFVDRDMFMRFAGGGIGHQFFNHLTESLRPSWMTAGMNEAEEVPEDAAQEDPVDWQLENMAEMENEEAEGATDEEEDGLGDEGEGVEEETGGGLGEYDEYDVEGYAAL</sequence>